<name>Q6MJI5_BDEBA</name>
<evidence type="ECO:0000313" key="4">
    <source>
        <dbReference type="Proteomes" id="UP000008080"/>
    </source>
</evidence>
<dbReference type="STRING" id="264462.Bd2792"/>
<evidence type="ECO:0000256" key="1">
    <source>
        <dbReference type="PROSITE-ProRule" id="PRU00339"/>
    </source>
</evidence>
<dbReference type="InterPro" id="IPR011990">
    <property type="entry name" value="TPR-like_helical_dom_sf"/>
</dbReference>
<dbReference type="SUPFAM" id="SSF48452">
    <property type="entry name" value="TPR-like"/>
    <property type="match status" value="1"/>
</dbReference>
<dbReference type="PROSITE" id="PS51257">
    <property type="entry name" value="PROKAR_LIPOPROTEIN"/>
    <property type="match status" value="1"/>
</dbReference>
<proteinExistence type="predicted"/>
<sequence length="245" mass="27635">MKHLVGASIIAVALTGCGPGRPHLKTLELNREGNKALTAQTYPGAMEKYLEGLRYDPFVSQLHLNLGLSFEGMQQAEKALQSYREAEKLALVDKNFELVFMARFNQAQLLGKAKQVDEALAVYQKALEIIPSSKEVKTNIELLTQQQQGQGGGEGKQDQPQDGDKNQQNQNQDGKDPKEGDKDQEQKEGKTPQQSQKYKPRPFNGKELTEGDVKKILGELKQQEEKIRAEYNRKDVKEQPRDKDW</sequence>
<keyword evidence="4" id="KW-1185">Reference proteome</keyword>
<feature type="compositionally biased region" description="Basic and acidic residues" evidence="2">
    <location>
        <begin position="173"/>
        <end position="190"/>
    </location>
</feature>
<dbReference type="RefSeq" id="WP_011165178.1">
    <property type="nucleotide sequence ID" value="NC_005363.1"/>
</dbReference>
<feature type="compositionally biased region" description="Basic and acidic residues" evidence="2">
    <location>
        <begin position="207"/>
        <end position="245"/>
    </location>
</feature>
<dbReference type="eggNOG" id="COG0457">
    <property type="taxonomic scope" value="Bacteria"/>
</dbReference>
<dbReference type="AlphaFoldDB" id="Q6MJI5"/>
<dbReference type="SMART" id="SM00028">
    <property type="entry name" value="TPR"/>
    <property type="match status" value="2"/>
</dbReference>
<dbReference type="PROSITE" id="PS50005">
    <property type="entry name" value="TPR"/>
    <property type="match status" value="1"/>
</dbReference>
<reference evidence="3 4" key="1">
    <citation type="journal article" date="2004" name="Science">
        <title>A predator unmasked: life cycle of Bdellovibrio bacteriovorus from a genomic perspective.</title>
        <authorList>
            <person name="Rendulic S."/>
            <person name="Jagtap P."/>
            <person name="Rosinus A."/>
            <person name="Eppinger M."/>
            <person name="Baar C."/>
            <person name="Lanz C."/>
            <person name="Keller H."/>
            <person name="Lambert C."/>
            <person name="Evans K.J."/>
            <person name="Goesmann A."/>
            <person name="Meyer F."/>
            <person name="Sockett R.E."/>
            <person name="Schuster S.C."/>
        </authorList>
    </citation>
    <scope>NUCLEOTIDE SEQUENCE [LARGE SCALE GENOMIC DNA]</scope>
    <source>
        <strain evidence="4">ATCC 15356 / DSM 50701 / NCIMB 9529 / HD100</strain>
    </source>
</reference>
<dbReference type="GeneID" id="93013671"/>
<dbReference type="EMBL" id="BX842653">
    <property type="protein sequence ID" value="CAE80575.1"/>
    <property type="molecule type" value="Genomic_DNA"/>
</dbReference>
<dbReference type="Gene3D" id="1.25.40.10">
    <property type="entry name" value="Tetratricopeptide repeat domain"/>
    <property type="match status" value="1"/>
</dbReference>
<gene>
    <name evidence="3" type="ordered locus">Bd2792</name>
</gene>
<evidence type="ECO:0000256" key="2">
    <source>
        <dbReference type="SAM" id="MobiDB-lite"/>
    </source>
</evidence>
<keyword evidence="1" id="KW-0802">TPR repeat</keyword>
<feature type="region of interest" description="Disordered" evidence="2">
    <location>
        <begin position="146"/>
        <end position="245"/>
    </location>
</feature>
<evidence type="ECO:0000313" key="3">
    <source>
        <dbReference type="EMBL" id="CAE80575.1"/>
    </source>
</evidence>
<feature type="repeat" description="TPR" evidence="1">
    <location>
        <begin position="100"/>
        <end position="133"/>
    </location>
</feature>
<dbReference type="HOGENOM" id="CLU_1131851_0_0_7"/>
<feature type="compositionally biased region" description="Basic and acidic residues" evidence="2">
    <location>
        <begin position="155"/>
        <end position="165"/>
    </location>
</feature>
<protein>
    <submittedName>
        <fullName evidence="3">Uncharacterized protein</fullName>
    </submittedName>
</protein>
<dbReference type="Pfam" id="PF13181">
    <property type="entry name" value="TPR_8"/>
    <property type="match status" value="2"/>
</dbReference>
<accession>Q6MJI5</accession>
<dbReference type="Proteomes" id="UP000008080">
    <property type="component" value="Chromosome"/>
</dbReference>
<dbReference type="KEGG" id="bba:Bd2792"/>
<organism evidence="3 4">
    <name type="scientific">Bdellovibrio bacteriovorus (strain ATCC 15356 / DSM 50701 / NCIMB 9529 / HD100)</name>
    <dbReference type="NCBI Taxonomy" id="264462"/>
    <lineage>
        <taxon>Bacteria</taxon>
        <taxon>Pseudomonadati</taxon>
        <taxon>Bdellovibrionota</taxon>
        <taxon>Bdellovibrionia</taxon>
        <taxon>Bdellovibrionales</taxon>
        <taxon>Pseudobdellovibrionaceae</taxon>
        <taxon>Bdellovibrio</taxon>
    </lineage>
</organism>
<dbReference type="InterPro" id="IPR019734">
    <property type="entry name" value="TPR_rpt"/>
</dbReference>